<evidence type="ECO:0000313" key="3">
    <source>
        <dbReference type="Proteomes" id="UP000777661"/>
    </source>
</evidence>
<feature type="transmembrane region" description="Helical" evidence="1">
    <location>
        <begin position="12"/>
        <end position="33"/>
    </location>
</feature>
<evidence type="ECO:0000313" key="2">
    <source>
        <dbReference type="EMBL" id="MBY8915314.1"/>
    </source>
</evidence>
<evidence type="ECO:0008006" key="4">
    <source>
        <dbReference type="Google" id="ProtNLM"/>
    </source>
</evidence>
<gene>
    <name evidence="2" type="ORF">KVG22_01825</name>
</gene>
<dbReference type="Proteomes" id="UP000777661">
    <property type="component" value="Unassembled WGS sequence"/>
</dbReference>
<protein>
    <recommendedName>
        <fullName evidence="4">LapA family protein</fullName>
    </recommendedName>
</protein>
<reference evidence="2 3" key="1">
    <citation type="submission" date="2021-06" db="EMBL/GenBank/DDBJ databases">
        <title>Nitratireductor porphyridii sp. nov., isolated from a small marine red alga, Porphyridium purpureum in South Korea.</title>
        <authorList>
            <person name="Kim K.H."/>
            <person name="Kristyanto S."/>
            <person name="Jeon C.O."/>
        </authorList>
    </citation>
    <scope>NUCLEOTIDE SEQUENCE [LARGE SCALE GENOMIC DNA]</scope>
    <source>
        <strain evidence="2 3">R6</strain>
    </source>
</reference>
<dbReference type="RefSeq" id="WP_223004048.1">
    <property type="nucleotide sequence ID" value="NZ_JAHSQO010000001.1"/>
</dbReference>
<evidence type="ECO:0000256" key="1">
    <source>
        <dbReference type="SAM" id="Phobius"/>
    </source>
</evidence>
<feature type="transmembrane region" description="Helical" evidence="1">
    <location>
        <begin position="53"/>
        <end position="74"/>
    </location>
</feature>
<keyword evidence="1" id="KW-1133">Transmembrane helix</keyword>
<name>A0ABS7R313_9HYPH</name>
<sequence length="138" mass="14440">MRIATEIAKISVGVLVGAGLVSLLGSNVLFAGFTHPPTGIQMSYAELAAINLTAATVALGAVAVVVTIAAVFGFQVIRSASIKASEERVKEELPEKLKNELHRMENDGRLAAALERAIYSGGTDKDTDGDTDVEDQIA</sequence>
<keyword evidence="3" id="KW-1185">Reference proteome</keyword>
<dbReference type="EMBL" id="JAHSQO010000001">
    <property type="protein sequence ID" value="MBY8915314.1"/>
    <property type="molecule type" value="Genomic_DNA"/>
</dbReference>
<organism evidence="2 3">
    <name type="scientific">Nitratireductor rhodophyticola</name>
    <dbReference type="NCBI Taxonomy" id="2854036"/>
    <lineage>
        <taxon>Bacteria</taxon>
        <taxon>Pseudomonadati</taxon>
        <taxon>Pseudomonadota</taxon>
        <taxon>Alphaproteobacteria</taxon>
        <taxon>Hyphomicrobiales</taxon>
        <taxon>Phyllobacteriaceae</taxon>
        <taxon>Nitratireductor</taxon>
    </lineage>
</organism>
<keyword evidence="1" id="KW-0812">Transmembrane</keyword>
<keyword evidence="1" id="KW-0472">Membrane</keyword>
<proteinExistence type="predicted"/>
<accession>A0ABS7R313</accession>
<comment type="caution">
    <text evidence="2">The sequence shown here is derived from an EMBL/GenBank/DDBJ whole genome shotgun (WGS) entry which is preliminary data.</text>
</comment>